<name>A0A0B6ZTB0_9EUPU</name>
<gene>
    <name evidence="2" type="primary">ORF80204</name>
</gene>
<proteinExistence type="predicted"/>
<protein>
    <submittedName>
        <fullName evidence="2">Uncharacterized protein</fullName>
    </submittedName>
</protein>
<reference evidence="2" key="1">
    <citation type="submission" date="2014-12" db="EMBL/GenBank/DDBJ databases">
        <title>Insight into the proteome of Arion vulgaris.</title>
        <authorList>
            <person name="Aradska J."/>
            <person name="Bulat T."/>
            <person name="Smidak R."/>
            <person name="Sarate P."/>
            <person name="Gangsoo J."/>
            <person name="Sialana F."/>
            <person name="Bilban M."/>
            <person name="Lubec G."/>
        </authorList>
    </citation>
    <scope>NUCLEOTIDE SEQUENCE</scope>
    <source>
        <tissue evidence="2">Skin</tissue>
    </source>
</reference>
<evidence type="ECO:0000313" key="2">
    <source>
        <dbReference type="EMBL" id="CEK71884.1"/>
    </source>
</evidence>
<dbReference type="EMBL" id="HACG01025019">
    <property type="protein sequence ID" value="CEK71884.1"/>
    <property type="molecule type" value="Transcribed_RNA"/>
</dbReference>
<feature type="region of interest" description="Disordered" evidence="1">
    <location>
        <begin position="1"/>
        <end position="49"/>
    </location>
</feature>
<organism evidence="2">
    <name type="scientific">Arion vulgaris</name>
    <dbReference type="NCBI Taxonomy" id="1028688"/>
    <lineage>
        <taxon>Eukaryota</taxon>
        <taxon>Metazoa</taxon>
        <taxon>Spiralia</taxon>
        <taxon>Lophotrochozoa</taxon>
        <taxon>Mollusca</taxon>
        <taxon>Gastropoda</taxon>
        <taxon>Heterobranchia</taxon>
        <taxon>Euthyneura</taxon>
        <taxon>Panpulmonata</taxon>
        <taxon>Eupulmonata</taxon>
        <taxon>Stylommatophora</taxon>
        <taxon>Helicina</taxon>
        <taxon>Arionoidea</taxon>
        <taxon>Arionidae</taxon>
        <taxon>Arion</taxon>
    </lineage>
</organism>
<feature type="compositionally biased region" description="Polar residues" evidence="1">
    <location>
        <begin position="1"/>
        <end position="19"/>
    </location>
</feature>
<accession>A0A0B6ZTB0</accession>
<evidence type="ECO:0000256" key="1">
    <source>
        <dbReference type="SAM" id="MobiDB-lite"/>
    </source>
</evidence>
<dbReference type="AlphaFoldDB" id="A0A0B6ZTB0"/>
<sequence>MSETQKNRNTPPTEIQANKNDPEGFTLAAKKHHQSDPASPRNASPQHTAEEFLTPLHAYKTSTINTYSFSSTPKDEILYLYQIFGQDYK</sequence>